<dbReference type="CDD" id="cd13440">
    <property type="entry name" value="CamS_repeat_2"/>
    <property type="match status" value="1"/>
</dbReference>
<dbReference type="STRING" id="1612202.SAMN05421734_104121"/>
<accession>A0A1G6IS13</accession>
<dbReference type="CDD" id="cd13441">
    <property type="entry name" value="CamS_repeat_1"/>
    <property type="match status" value="1"/>
</dbReference>
<feature type="region of interest" description="Disordered" evidence="1">
    <location>
        <begin position="123"/>
        <end position="150"/>
    </location>
</feature>
<dbReference type="Pfam" id="PF07537">
    <property type="entry name" value="CamS"/>
    <property type="match status" value="1"/>
</dbReference>
<reference evidence="3" key="1">
    <citation type="submission" date="2016-09" db="EMBL/GenBank/DDBJ databases">
        <authorList>
            <person name="Varghese N."/>
            <person name="Submissions S."/>
        </authorList>
    </citation>
    <scope>NUCLEOTIDE SEQUENCE [LARGE SCALE GENOMIC DNA]</scope>
    <source>
        <strain evidence="3">S5</strain>
    </source>
</reference>
<dbReference type="InterPro" id="IPR011426">
    <property type="entry name" value="CamS"/>
</dbReference>
<dbReference type="PROSITE" id="PS51257">
    <property type="entry name" value="PROKAR_LIPOPROTEIN"/>
    <property type="match status" value="1"/>
</dbReference>
<dbReference type="OrthoDB" id="9795361at2"/>
<sequence length="389" mass="43981">MKTLVKGCLLGILVLVVGCAPDFSESQEEVVDETQPEDADQQSAIIPSHRVSDEEYQVLLPYQLSESRGVTTNQIANRLDIRALENDLRRHSTDVFDPENHFFQEGQHIGSSELFSWLERESDDSDLGLNPSVDYDEDSPTDEAIEEERDNPRYLSHILEQNYLTRTDDDTVHLSGISLGIAMKSNYRFQTEVGGPYYYEDISEEEMLSEANEIVDEVMSRIRDKDGLADVPVMIAVYREAARDGLVPGNMVAKTTVEAGSQSVDDWEAIDEQYVLFPSSTARDVDPDLSATIEDFKNDVADYFPNYVGTIGEGFYEEDQLQSLTLEIPIEFQGQAEVVGFTQYVYGLIMDSFQTHYALEVNIKSNDRQEALIFREAGDEEATIHIFDR</sequence>
<dbReference type="EMBL" id="FMYI01000004">
    <property type="protein sequence ID" value="SDC09297.1"/>
    <property type="molecule type" value="Genomic_DNA"/>
</dbReference>
<name>A0A1G6IS13_9BACI</name>
<dbReference type="AlphaFoldDB" id="A0A1G6IS13"/>
<dbReference type="RefSeq" id="WP_090795083.1">
    <property type="nucleotide sequence ID" value="NZ_FMYI01000004.1"/>
</dbReference>
<dbReference type="Proteomes" id="UP000242949">
    <property type="component" value="Unassembled WGS sequence"/>
</dbReference>
<evidence type="ECO:0000256" key="1">
    <source>
        <dbReference type="SAM" id="MobiDB-lite"/>
    </source>
</evidence>
<proteinExistence type="predicted"/>
<organism evidence="2 3">
    <name type="scientific">Pelagirhabdus alkalitolerans</name>
    <dbReference type="NCBI Taxonomy" id="1612202"/>
    <lineage>
        <taxon>Bacteria</taxon>
        <taxon>Bacillati</taxon>
        <taxon>Bacillota</taxon>
        <taxon>Bacilli</taxon>
        <taxon>Bacillales</taxon>
        <taxon>Bacillaceae</taxon>
        <taxon>Pelagirhabdus</taxon>
    </lineage>
</organism>
<evidence type="ECO:0000313" key="2">
    <source>
        <dbReference type="EMBL" id="SDC09297.1"/>
    </source>
</evidence>
<feature type="compositionally biased region" description="Acidic residues" evidence="1">
    <location>
        <begin position="134"/>
        <end position="149"/>
    </location>
</feature>
<gene>
    <name evidence="2" type="ORF">SAMN05421734_104121</name>
</gene>
<evidence type="ECO:0000313" key="3">
    <source>
        <dbReference type="Proteomes" id="UP000242949"/>
    </source>
</evidence>
<protein>
    <submittedName>
        <fullName evidence="2">Protein involved in sex pheromone biosynthesis</fullName>
    </submittedName>
</protein>
<dbReference type="PIRSF" id="PIRSF012509">
    <property type="entry name" value="CamS"/>
    <property type="match status" value="1"/>
</dbReference>
<dbReference type="Gene3D" id="3.10.570.10">
    <property type="entry name" value="sex pheromone staph- cam373 precursor domain"/>
    <property type="match status" value="1"/>
</dbReference>
<keyword evidence="3" id="KW-1185">Reference proteome</keyword>